<dbReference type="GO" id="GO:0003677">
    <property type="term" value="F:DNA binding"/>
    <property type="evidence" value="ECO:0007669"/>
    <property type="project" value="UniProtKB-KW"/>
</dbReference>
<dbReference type="Proteomes" id="UP000753256">
    <property type="component" value="Unassembled WGS sequence"/>
</dbReference>
<reference evidence="5" key="1">
    <citation type="journal article" date="2021" name="PeerJ">
        <title>Extensive microbial diversity within the chicken gut microbiome revealed by metagenomics and culture.</title>
        <authorList>
            <person name="Gilroy R."/>
            <person name="Ravi A."/>
            <person name="Getino M."/>
            <person name="Pursley I."/>
            <person name="Horton D.L."/>
            <person name="Alikhan N.F."/>
            <person name="Baker D."/>
            <person name="Gharbi K."/>
            <person name="Hall N."/>
            <person name="Watson M."/>
            <person name="Adriaenssens E.M."/>
            <person name="Foster-Nyarko E."/>
            <person name="Jarju S."/>
            <person name="Secka A."/>
            <person name="Antonio M."/>
            <person name="Oren A."/>
            <person name="Chaudhuri R.R."/>
            <person name="La Ragione R."/>
            <person name="Hildebrand F."/>
            <person name="Pallen M.J."/>
        </authorList>
    </citation>
    <scope>NUCLEOTIDE SEQUENCE</scope>
    <source>
        <strain evidence="5">ChiHjej13B12-9602</strain>
    </source>
</reference>
<dbReference type="InterPro" id="IPR000835">
    <property type="entry name" value="HTH_MarR-typ"/>
</dbReference>
<dbReference type="EMBL" id="DYUZ01000033">
    <property type="protein sequence ID" value="HJG38019.1"/>
    <property type="molecule type" value="Genomic_DNA"/>
</dbReference>
<dbReference type="RefSeq" id="WP_273191151.1">
    <property type="nucleotide sequence ID" value="NZ_DYUZ01000033.1"/>
</dbReference>
<dbReference type="GO" id="GO:0003700">
    <property type="term" value="F:DNA-binding transcription factor activity"/>
    <property type="evidence" value="ECO:0007669"/>
    <property type="project" value="InterPro"/>
</dbReference>
<accession>A0A921IVJ0</accession>
<dbReference type="SUPFAM" id="SSF46785">
    <property type="entry name" value="Winged helix' DNA-binding domain"/>
    <property type="match status" value="1"/>
</dbReference>
<dbReference type="AlphaFoldDB" id="A0A921IVJ0"/>
<reference evidence="5" key="2">
    <citation type="submission" date="2021-09" db="EMBL/GenBank/DDBJ databases">
        <authorList>
            <person name="Gilroy R."/>
        </authorList>
    </citation>
    <scope>NUCLEOTIDE SEQUENCE</scope>
    <source>
        <strain evidence="5">ChiHjej13B12-9602</strain>
    </source>
</reference>
<evidence type="ECO:0000256" key="2">
    <source>
        <dbReference type="ARBA" id="ARBA00023125"/>
    </source>
</evidence>
<keyword evidence="2" id="KW-0238">DNA-binding</keyword>
<proteinExistence type="predicted"/>
<sequence>MTQQSEGVTGQVSCSPIELDYLYNEIDKLYHAYARGCGLSDCAYWMLYDLECADGSLPLAQLTTSWSYSKQTINSAIKTLEQQGLVELTFMEGSRRNKTASLTAAGRAFSLDYIVPAIKAEEAAFGELDPAEQRELIRLVRRYVDALDAQITAARAPMRNSDSSEGHP</sequence>
<evidence type="ECO:0000313" key="6">
    <source>
        <dbReference type="Proteomes" id="UP000753256"/>
    </source>
</evidence>
<organism evidence="5 6">
    <name type="scientific">Enorma phocaeensis</name>
    <dbReference type="NCBI Taxonomy" id="1871019"/>
    <lineage>
        <taxon>Bacteria</taxon>
        <taxon>Bacillati</taxon>
        <taxon>Actinomycetota</taxon>
        <taxon>Coriobacteriia</taxon>
        <taxon>Coriobacteriales</taxon>
        <taxon>Coriobacteriaceae</taxon>
        <taxon>Enorma</taxon>
    </lineage>
</organism>
<dbReference type="InterPro" id="IPR036388">
    <property type="entry name" value="WH-like_DNA-bd_sf"/>
</dbReference>
<evidence type="ECO:0000256" key="3">
    <source>
        <dbReference type="ARBA" id="ARBA00023163"/>
    </source>
</evidence>
<protein>
    <submittedName>
        <fullName evidence="5">MarR family transcriptional regulator</fullName>
    </submittedName>
</protein>
<keyword evidence="1" id="KW-0805">Transcription regulation</keyword>
<gene>
    <name evidence="5" type="ORF">K8V70_09240</name>
</gene>
<evidence type="ECO:0000256" key="1">
    <source>
        <dbReference type="ARBA" id="ARBA00023015"/>
    </source>
</evidence>
<keyword evidence="3" id="KW-0804">Transcription</keyword>
<dbReference type="Gene3D" id="1.10.10.10">
    <property type="entry name" value="Winged helix-like DNA-binding domain superfamily/Winged helix DNA-binding domain"/>
    <property type="match status" value="1"/>
</dbReference>
<name>A0A921IVJ0_9ACTN</name>
<evidence type="ECO:0000313" key="5">
    <source>
        <dbReference type="EMBL" id="HJG38019.1"/>
    </source>
</evidence>
<dbReference type="InterPro" id="IPR023187">
    <property type="entry name" value="Tscrpt_reg_MarR-type_CS"/>
</dbReference>
<dbReference type="PROSITE" id="PS50995">
    <property type="entry name" value="HTH_MARR_2"/>
    <property type="match status" value="1"/>
</dbReference>
<feature type="domain" description="HTH marR-type" evidence="4">
    <location>
        <begin position="1"/>
        <end position="145"/>
    </location>
</feature>
<dbReference type="SMART" id="SM00347">
    <property type="entry name" value="HTH_MARR"/>
    <property type="match status" value="1"/>
</dbReference>
<evidence type="ECO:0000259" key="4">
    <source>
        <dbReference type="PROSITE" id="PS50995"/>
    </source>
</evidence>
<dbReference type="PROSITE" id="PS01117">
    <property type="entry name" value="HTH_MARR_1"/>
    <property type="match status" value="1"/>
</dbReference>
<dbReference type="InterPro" id="IPR036390">
    <property type="entry name" value="WH_DNA-bd_sf"/>
</dbReference>
<comment type="caution">
    <text evidence="5">The sequence shown here is derived from an EMBL/GenBank/DDBJ whole genome shotgun (WGS) entry which is preliminary data.</text>
</comment>